<dbReference type="Proteomes" id="UP001596317">
    <property type="component" value="Unassembled WGS sequence"/>
</dbReference>
<evidence type="ECO:0008006" key="3">
    <source>
        <dbReference type="Google" id="ProtNLM"/>
    </source>
</evidence>
<dbReference type="EMBL" id="JBHSWB010000001">
    <property type="protein sequence ID" value="MFC6659370.1"/>
    <property type="molecule type" value="Genomic_DNA"/>
</dbReference>
<keyword evidence="2" id="KW-1185">Reference proteome</keyword>
<reference evidence="2" key="1">
    <citation type="journal article" date="2019" name="Int. J. Syst. Evol. Microbiol.">
        <title>The Global Catalogue of Microorganisms (GCM) 10K type strain sequencing project: providing services to taxonomists for standard genome sequencing and annotation.</title>
        <authorList>
            <consortium name="The Broad Institute Genomics Platform"/>
            <consortium name="The Broad Institute Genome Sequencing Center for Infectious Disease"/>
            <person name="Wu L."/>
            <person name="Ma J."/>
        </authorList>
    </citation>
    <scope>NUCLEOTIDE SEQUENCE [LARGE SCALE GENOMIC DNA]</scope>
    <source>
        <strain evidence="2">CCUG 63830</strain>
    </source>
</reference>
<comment type="caution">
    <text evidence="1">The sequence shown here is derived from an EMBL/GenBank/DDBJ whole genome shotgun (WGS) entry which is preliminary data.</text>
</comment>
<protein>
    <recommendedName>
        <fullName evidence="3">DUF3168 domain-containing protein</fullName>
    </recommendedName>
</protein>
<organism evidence="1 2">
    <name type="scientific">Deinococcus multiflagellatus</name>
    <dbReference type="NCBI Taxonomy" id="1656887"/>
    <lineage>
        <taxon>Bacteria</taxon>
        <taxon>Thermotogati</taxon>
        <taxon>Deinococcota</taxon>
        <taxon>Deinococci</taxon>
        <taxon>Deinococcales</taxon>
        <taxon>Deinococcaceae</taxon>
        <taxon>Deinococcus</taxon>
    </lineage>
</organism>
<name>A0ABW1ZEU2_9DEIO</name>
<evidence type="ECO:0000313" key="2">
    <source>
        <dbReference type="Proteomes" id="UP001596317"/>
    </source>
</evidence>
<gene>
    <name evidence="1" type="ORF">ACFP90_02530</name>
</gene>
<evidence type="ECO:0000313" key="1">
    <source>
        <dbReference type="EMBL" id="MFC6659370.1"/>
    </source>
</evidence>
<sequence length="142" mass="15734">MKPLSVIAALEDQLRELLPQYSVLARPPVESELAPGQIWVTTESIEPADGQTADQGQTTRLRVPVFVVMVMDVPNSPEYARAGTARRLQVVQAVQRVCRDYEDPSALLLYQGEQLFVDEGFSVSGTRLDIEFSLDADEEAPE</sequence>
<proteinExistence type="predicted"/>
<dbReference type="RefSeq" id="WP_224604404.1">
    <property type="nucleotide sequence ID" value="NZ_JAIQXV010000001.1"/>
</dbReference>
<accession>A0ABW1ZEU2</accession>